<dbReference type="InterPro" id="IPR024289">
    <property type="entry name" value="DUF3828"/>
</dbReference>
<dbReference type="OrthoDB" id="6076941at2"/>
<name>A0A2P8VQ05_9ENTR</name>
<evidence type="ECO:0000313" key="3">
    <source>
        <dbReference type="EMBL" id="PSN09641.1"/>
    </source>
</evidence>
<reference evidence="3 4" key="1">
    <citation type="submission" date="2018-03" db="EMBL/GenBank/DDBJ databases">
        <title>Draft genome sequence of the first documented clinical Siccibacter turicensis isolate in Austria.</title>
        <authorList>
            <person name="Lepuschitz S."/>
            <person name="Pekard-Amenitsch S."/>
            <person name="Haunold R."/>
            <person name="Schill S."/>
            <person name="Mach R."/>
            <person name="Allerberger F."/>
            <person name="Ruppitsch W."/>
            <person name="Forsythe S.J."/>
        </authorList>
    </citation>
    <scope>NUCLEOTIDE SEQUENCE [LARGE SCALE GENOMIC DNA]</scope>
    <source>
        <strain evidence="3 4">6100069499-17</strain>
    </source>
</reference>
<dbReference type="PROSITE" id="PS51257">
    <property type="entry name" value="PROKAR_LIPOPROTEIN"/>
    <property type="match status" value="1"/>
</dbReference>
<evidence type="ECO:0000313" key="4">
    <source>
        <dbReference type="Proteomes" id="UP000240212"/>
    </source>
</evidence>
<sequence length="177" mass="19292">MRHIAKTLLVPCALALSACTAVTPAFKDIGTRSGPCVDGGPDSVAQQFYDYRIQHRGQNAGDVSALRPYLSDSLWQTLQKANQTHPEQAVFLKGDIFSSRATTPDSVAVASSSRIPNTDARNIPLRIEQSQGDQRWVDEVLMIREGQCWVVDDVRYLGGAAHAPAGTLRQSLEKRGS</sequence>
<feature type="chain" id="PRO_5015183596" evidence="1">
    <location>
        <begin position="28"/>
        <end position="177"/>
    </location>
</feature>
<dbReference type="STRING" id="1388748.GCA_000463155_01432"/>
<dbReference type="Pfam" id="PF12883">
    <property type="entry name" value="DUF3828"/>
    <property type="match status" value="1"/>
</dbReference>
<dbReference type="AlphaFoldDB" id="A0A2P8VQ05"/>
<keyword evidence="3" id="KW-0449">Lipoprotein</keyword>
<dbReference type="NCBIfam" id="NF007824">
    <property type="entry name" value="PRK10533.1"/>
    <property type="match status" value="1"/>
</dbReference>
<comment type="caution">
    <text evidence="3">The sequence shown here is derived from an EMBL/GenBank/DDBJ whole genome shotgun (WGS) entry which is preliminary data.</text>
</comment>
<dbReference type="RefSeq" id="WP_024547770.1">
    <property type="nucleotide sequence ID" value="NZ_CP188034.1"/>
</dbReference>
<evidence type="ECO:0000259" key="2">
    <source>
        <dbReference type="Pfam" id="PF12883"/>
    </source>
</evidence>
<dbReference type="Proteomes" id="UP000240212">
    <property type="component" value="Unassembled WGS sequence"/>
</dbReference>
<organism evidence="3 4">
    <name type="scientific">Siccibacter turicensis</name>
    <dbReference type="NCBI Taxonomy" id="357233"/>
    <lineage>
        <taxon>Bacteria</taxon>
        <taxon>Pseudomonadati</taxon>
        <taxon>Pseudomonadota</taxon>
        <taxon>Gammaproteobacteria</taxon>
        <taxon>Enterobacterales</taxon>
        <taxon>Enterobacteriaceae</taxon>
        <taxon>Siccibacter</taxon>
    </lineage>
</organism>
<feature type="domain" description="DUF3828" evidence="2">
    <location>
        <begin position="41"/>
        <end position="157"/>
    </location>
</feature>
<dbReference type="EMBL" id="PYEP01000001">
    <property type="protein sequence ID" value="PSN09641.1"/>
    <property type="molecule type" value="Genomic_DNA"/>
</dbReference>
<keyword evidence="1" id="KW-0732">Signal</keyword>
<evidence type="ECO:0000256" key="1">
    <source>
        <dbReference type="SAM" id="SignalP"/>
    </source>
</evidence>
<keyword evidence="4" id="KW-1185">Reference proteome</keyword>
<feature type="signal peptide" evidence="1">
    <location>
        <begin position="1"/>
        <end position="27"/>
    </location>
</feature>
<gene>
    <name evidence="3" type="ORF">C7G83_02535</name>
</gene>
<accession>A0A2P8VQ05</accession>
<proteinExistence type="predicted"/>
<protein>
    <submittedName>
        <fullName evidence="3">Lipoprotein</fullName>
    </submittedName>
</protein>